<dbReference type="RefSeq" id="WP_142980415.1">
    <property type="nucleotide sequence ID" value="NZ_RKLU01000006.1"/>
</dbReference>
<evidence type="ECO:0000256" key="1">
    <source>
        <dbReference type="SAM" id="Phobius"/>
    </source>
</evidence>
<gene>
    <name evidence="2" type="ORF">EGH24_12185</name>
</gene>
<reference evidence="2" key="1">
    <citation type="submission" date="2019-02" db="EMBL/GenBank/DDBJ databases">
        <title>Halonotius sp. a new haloarchaeum isolated from saline soil.</title>
        <authorList>
            <person name="Duran-Viseras A."/>
            <person name="Sanchez-Porro C."/>
            <person name="Ventosa A."/>
        </authorList>
    </citation>
    <scope>NUCLEOTIDE SEQUENCE</scope>
    <source>
        <strain evidence="2">F15B</strain>
    </source>
</reference>
<evidence type="ECO:0000313" key="2">
    <source>
        <dbReference type="EMBL" id="TQQ79146.1"/>
    </source>
</evidence>
<protein>
    <submittedName>
        <fullName evidence="2">Uncharacterized protein</fullName>
    </submittedName>
</protein>
<dbReference type="OrthoDB" id="320653at2157"/>
<name>A0A8J8PA78_9EURY</name>
<accession>A0A8J8PA78</accession>
<dbReference type="Proteomes" id="UP000705823">
    <property type="component" value="Unassembled WGS sequence"/>
</dbReference>
<keyword evidence="3" id="KW-1185">Reference proteome</keyword>
<dbReference type="EMBL" id="RKLU01000006">
    <property type="protein sequence ID" value="TQQ79146.1"/>
    <property type="molecule type" value="Genomic_DNA"/>
</dbReference>
<feature type="transmembrane region" description="Helical" evidence="1">
    <location>
        <begin position="98"/>
        <end position="119"/>
    </location>
</feature>
<keyword evidence="1" id="KW-1133">Transmembrane helix</keyword>
<sequence length="214" mass="23598">MFSLEDLAERLEDGYTRLFTRLTGTPIEERGLVELSNGEEIEVCWFSDDSAKLGQNIPFADTIILNREQFDRLPSEATETIIQHERSHQQRDSLIRGAWLGLVLSGFSVGLVSLFYAGLGAALGAQTSAVTEAAYFGATLTFVAWGLNRAEETVADLDAIHAVGEDRFIRGYEAIKSTSDGGVIASILGRLFYNSPEATKKLYHNLRKLGIYTD</sequence>
<comment type="caution">
    <text evidence="2">The sequence shown here is derived from an EMBL/GenBank/DDBJ whole genome shotgun (WGS) entry which is preliminary data.</text>
</comment>
<evidence type="ECO:0000313" key="3">
    <source>
        <dbReference type="Proteomes" id="UP000705823"/>
    </source>
</evidence>
<keyword evidence="1" id="KW-0812">Transmembrane</keyword>
<organism evidence="2 3">
    <name type="scientific">Halonotius terrestris</name>
    <dbReference type="NCBI Taxonomy" id="2487750"/>
    <lineage>
        <taxon>Archaea</taxon>
        <taxon>Methanobacteriati</taxon>
        <taxon>Methanobacteriota</taxon>
        <taxon>Stenosarchaea group</taxon>
        <taxon>Halobacteria</taxon>
        <taxon>Halobacteriales</taxon>
        <taxon>Haloferacaceae</taxon>
        <taxon>Halonotius</taxon>
    </lineage>
</organism>
<keyword evidence="1" id="KW-0472">Membrane</keyword>
<dbReference type="AlphaFoldDB" id="A0A8J8PA78"/>
<proteinExistence type="predicted"/>